<feature type="compositionally biased region" description="Polar residues" evidence="6">
    <location>
        <begin position="393"/>
        <end position="407"/>
    </location>
</feature>
<dbReference type="FunFam" id="4.10.1000.10:FF:000030">
    <property type="entry name" value="CCCH type zinc finger protein"/>
    <property type="match status" value="1"/>
</dbReference>
<dbReference type="SUPFAM" id="SSF90229">
    <property type="entry name" value="CCCH zinc finger"/>
    <property type="match status" value="5"/>
</dbReference>
<dbReference type="Gene3D" id="4.10.1000.10">
    <property type="entry name" value="Zinc finger, CCCH-type"/>
    <property type="match status" value="2"/>
</dbReference>
<dbReference type="GO" id="GO:0008270">
    <property type="term" value="F:zinc ion binding"/>
    <property type="evidence" value="ECO:0007669"/>
    <property type="project" value="UniProtKB-KW"/>
</dbReference>
<protein>
    <recommendedName>
        <fullName evidence="7">C3H1-type domain-containing protein</fullName>
    </recommendedName>
</protein>
<feature type="region of interest" description="Disordered" evidence="6">
    <location>
        <begin position="1"/>
        <end position="25"/>
    </location>
</feature>
<keyword evidence="4" id="KW-0238">DNA-binding</keyword>
<feature type="domain" description="C3H1-type" evidence="7">
    <location>
        <begin position="48"/>
        <end position="76"/>
    </location>
</feature>
<dbReference type="Pfam" id="PF00642">
    <property type="entry name" value="zf-CCCH"/>
    <property type="match status" value="5"/>
</dbReference>
<feature type="compositionally biased region" description="Basic and acidic residues" evidence="6">
    <location>
        <begin position="1"/>
        <end position="14"/>
    </location>
</feature>
<keyword evidence="1 5" id="KW-0479">Metal-binding</keyword>
<feature type="domain" description="C3H1-type" evidence="7">
    <location>
        <begin position="295"/>
        <end position="323"/>
    </location>
</feature>
<evidence type="ECO:0000259" key="7">
    <source>
        <dbReference type="PROSITE" id="PS50103"/>
    </source>
</evidence>
<dbReference type="InterPro" id="IPR050974">
    <property type="entry name" value="Plant_ZF_CCCH"/>
</dbReference>
<dbReference type="AlphaFoldDB" id="A0ABC8K486"/>
<evidence type="ECO:0000256" key="6">
    <source>
        <dbReference type="SAM" id="MobiDB-lite"/>
    </source>
</evidence>
<feature type="domain" description="C3H1-type" evidence="7">
    <location>
        <begin position="341"/>
        <end position="369"/>
    </location>
</feature>
<feature type="zinc finger region" description="C3H1-type" evidence="5">
    <location>
        <begin position="341"/>
        <end position="369"/>
    </location>
</feature>
<keyword evidence="3 5" id="KW-0862">Zinc</keyword>
<feature type="zinc finger region" description="C3H1-type" evidence="5">
    <location>
        <begin position="143"/>
        <end position="171"/>
    </location>
</feature>
<evidence type="ECO:0000256" key="3">
    <source>
        <dbReference type="ARBA" id="ARBA00022833"/>
    </source>
</evidence>
<feature type="zinc finger region" description="C3H1-type" evidence="5">
    <location>
        <begin position="295"/>
        <end position="323"/>
    </location>
</feature>
<name>A0ABC8K486_ERUVS</name>
<dbReference type="InterPro" id="IPR000571">
    <property type="entry name" value="Znf_CCCH"/>
</dbReference>
<feature type="region of interest" description="Disordered" evidence="6">
    <location>
        <begin position="393"/>
        <end position="436"/>
    </location>
</feature>
<dbReference type="GO" id="GO:0003677">
    <property type="term" value="F:DNA binding"/>
    <property type="evidence" value="ECO:0007669"/>
    <property type="project" value="UniProtKB-KW"/>
</dbReference>
<accession>A0ABC8K486</accession>
<proteinExistence type="predicted"/>
<evidence type="ECO:0000256" key="2">
    <source>
        <dbReference type="ARBA" id="ARBA00022771"/>
    </source>
</evidence>
<feature type="compositionally biased region" description="Polar residues" evidence="6">
    <location>
        <begin position="272"/>
        <end position="293"/>
    </location>
</feature>
<dbReference type="PROSITE" id="PS50103">
    <property type="entry name" value="ZF_C3H1"/>
    <property type="match status" value="5"/>
</dbReference>
<keyword evidence="9" id="KW-1185">Reference proteome</keyword>
<gene>
    <name evidence="8" type="ORF">ERUC_LOCUS19094</name>
</gene>
<feature type="zinc finger region" description="C3H1-type" evidence="5">
    <location>
        <begin position="48"/>
        <end position="76"/>
    </location>
</feature>
<organism evidence="8 9">
    <name type="scientific">Eruca vesicaria subsp. sativa</name>
    <name type="common">Garden rocket</name>
    <name type="synonym">Eruca sativa</name>
    <dbReference type="NCBI Taxonomy" id="29727"/>
    <lineage>
        <taxon>Eukaryota</taxon>
        <taxon>Viridiplantae</taxon>
        <taxon>Streptophyta</taxon>
        <taxon>Embryophyta</taxon>
        <taxon>Tracheophyta</taxon>
        <taxon>Spermatophyta</taxon>
        <taxon>Magnoliopsida</taxon>
        <taxon>eudicotyledons</taxon>
        <taxon>Gunneridae</taxon>
        <taxon>Pentapetalae</taxon>
        <taxon>rosids</taxon>
        <taxon>malvids</taxon>
        <taxon>Brassicales</taxon>
        <taxon>Brassicaceae</taxon>
        <taxon>Brassiceae</taxon>
        <taxon>Eruca</taxon>
    </lineage>
</organism>
<feature type="zinc finger region" description="C3H1-type" evidence="5">
    <location>
        <begin position="97"/>
        <end position="125"/>
    </location>
</feature>
<dbReference type="EMBL" id="CAKOAT010180710">
    <property type="protein sequence ID" value="CAH8353339.1"/>
    <property type="molecule type" value="Genomic_DNA"/>
</dbReference>
<comment type="caution">
    <text evidence="8">The sequence shown here is derived from an EMBL/GenBank/DDBJ whole genome shotgun (WGS) entry which is preliminary data.</text>
</comment>
<dbReference type="InterPro" id="IPR036855">
    <property type="entry name" value="Znf_CCCH_sf"/>
</dbReference>
<dbReference type="GO" id="GO:0003729">
    <property type="term" value="F:mRNA binding"/>
    <property type="evidence" value="ECO:0007669"/>
    <property type="project" value="UniProtKB-ARBA"/>
</dbReference>
<feature type="domain" description="C3H1-type" evidence="7">
    <location>
        <begin position="97"/>
        <end position="125"/>
    </location>
</feature>
<reference evidence="8 9" key="1">
    <citation type="submission" date="2022-03" db="EMBL/GenBank/DDBJ databases">
        <authorList>
            <person name="Macdonald S."/>
            <person name="Ahmed S."/>
            <person name="Newling K."/>
        </authorList>
    </citation>
    <scope>NUCLEOTIDE SEQUENCE [LARGE SCALE GENOMIC DNA]</scope>
</reference>
<dbReference type="Gene3D" id="2.30.30.1190">
    <property type="match status" value="1"/>
</dbReference>
<feature type="domain" description="C3H1-type" evidence="7">
    <location>
        <begin position="143"/>
        <end position="171"/>
    </location>
</feature>
<sequence length="436" mass="46461">MERYGRRAGEEGSRSDPSSGWDYHGVETSMGRLELRGSGAGGECYPERSDEPDCIYYLRTGVCGYGSRCRFNHPRDRGVVTGGVRGGGGGDGALPERMGHPVCQHYMRTGTCQFGASCKYHHPRQGSGSVVPVSLSYLGFPLRPGEKECSYYMRTGQCKFGLTCKYNHPVPLSVQGQPQQQPQPQLQTIYPTLQSQSMPSSQQYGLVLSRPSLLPGSYLPSPYGPPPMVLPPGMVTYPSLNPYQASPSPGTQPSIGSSSVYGMASLSPSGTAYTGTYQSGGPSLTTSTEQSFPQRPDQPECQYFMRTGDCRFGSSCRYHHPLDSVQPNPGVVLSSIGLPLRPGVAQCTHFAQHGICKFGPACKFDHSMSSLSYSPSASSLTDVPVAPYPIRSSSLSGTSAPISSGNEPTAVVSGLSREEPAETSGDSAIEAKTSSS</sequence>
<keyword evidence="2 5" id="KW-0863">Zinc-finger</keyword>
<feature type="region of interest" description="Disordered" evidence="6">
    <location>
        <begin position="272"/>
        <end position="296"/>
    </location>
</feature>
<evidence type="ECO:0000313" key="8">
    <source>
        <dbReference type="EMBL" id="CAH8353339.1"/>
    </source>
</evidence>
<dbReference type="Proteomes" id="UP001642260">
    <property type="component" value="Unassembled WGS sequence"/>
</dbReference>
<evidence type="ECO:0000313" key="9">
    <source>
        <dbReference type="Proteomes" id="UP001642260"/>
    </source>
</evidence>
<evidence type="ECO:0000256" key="4">
    <source>
        <dbReference type="ARBA" id="ARBA00023125"/>
    </source>
</evidence>
<evidence type="ECO:0000256" key="1">
    <source>
        <dbReference type="ARBA" id="ARBA00022723"/>
    </source>
</evidence>
<dbReference type="PANTHER" id="PTHR12506">
    <property type="entry name" value="PROTEIN PHOSPHATASE RELATED"/>
    <property type="match status" value="1"/>
</dbReference>
<evidence type="ECO:0000256" key="5">
    <source>
        <dbReference type="PROSITE-ProRule" id="PRU00723"/>
    </source>
</evidence>
<dbReference type="SMART" id="SM00356">
    <property type="entry name" value="ZnF_C3H1"/>
    <property type="match status" value="5"/>
</dbReference>
<dbReference type="PANTHER" id="PTHR12506:SF60">
    <property type="entry name" value="ZINC FINGER CCCH DOMAIN-CONTAINING PROTEIN 34"/>
    <property type="match status" value="1"/>
</dbReference>